<dbReference type="Pfam" id="PF03480">
    <property type="entry name" value="DctP"/>
    <property type="match status" value="1"/>
</dbReference>
<dbReference type="GO" id="GO:0030288">
    <property type="term" value="C:outer membrane-bounded periplasmic space"/>
    <property type="evidence" value="ECO:0007669"/>
    <property type="project" value="InterPro"/>
</dbReference>
<organism evidence="4 5">
    <name type="scientific">Lentibacillus salicampi</name>
    <dbReference type="NCBI Taxonomy" id="175306"/>
    <lineage>
        <taxon>Bacteria</taxon>
        <taxon>Bacillati</taxon>
        <taxon>Bacillota</taxon>
        <taxon>Bacilli</taxon>
        <taxon>Bacillales</taxon>
        <taxon>Bacillaceae</taxon>
        <taxon>Lentibacillus</taxon>
    </lineage>
</organism>
<comment type="similarity">
    <text evidence="1">Belongs to the bacterial solute-binding protein 7 family.</text>
</comment>
<dbReference type="NCBIfam" id="NF037995">
    <property type="entry name" value="TRAP_S1"/>
    <property type="match status" value="1"/>
</dbReference>
<dbReference type="InterPro" id="IPR038404">
    <property type="entry name" value="TRAP_DctP_sf"/>
</dbReference>
<sequence length="333" mass="38524">MIGFDIKEMASDTYYDDEQEGLDEQIIIRLSYVTAENTPKGRTASRFATLVEDKTNGQVIVHLFPNATLYNDKNEWKAVQNGNVEMIAPATAKISEHYPEWQILDLPFAFPNYRAVEAAYEGEIGETLLEELDRSNVKGLDLWYNGFKQITNRDYSIKTPDDFSRLHFRTMPGEVIQEQFNQLNASSSTLPFSKTYQNLEVNFVDAQENTLSNINTKKFYDYQQYLTISNHGYLGYGVLINRDFWNSLSPSIQKAINDSISEATDWGRRHAIEINDQHARALRSNKSLDIYTLSAEERAQWFRTLQPLYDKTRQTVGSDLMKELNQIKYQHAY</sequence>
<protein>
    <submittedName>
        <fullName evidence="4">DctP family TRAP transporter solute-binding subunit</fullName>
    </submittedName>
</protein>
<name>A0A4Y9AG36_9BACI</name>
<dbReference type="InterPro" id="IPR018389">
    <property type="entry name" value="DctP_fam"/>
</dbReference>
<comment type="caution">
    <text evidence="4">The sequence shown here is derived from an EMBL/GenBank/DDBJ whole genome shotgun (WGS) entry which is preliminary data.</text>
</comment>
<evidence type="ECO:0000256" key="2">
    <source>
        <dbReference type="ARBA" id="ARBA00022448"/>
    </source>
</evidence>
<reference evidence="4 5" key="1">
    <citation type="submission" date="2019-03" db="EMBL/GenBank/DDBJ databases">
        <title>Genome sequence of Lentibacillus salicampi ATCC BAA-719.</title>
        <authorList>
            <person name="Maclea K.S."/>
            <person name="Simoes Junior M."/>
        </authorList>
    </citation>
    <scope>NUCLEOTIDE SEQUENCE [LARGE SCALE GENOMIC DNA]</scope>
    <source>
        <strain evidence="4 5">ATCC BAA-719</strain>
    </source>
</reference>
<dbReference type="PANTHER" id="PTHR33376">
    <property type="match status" value="1"/>
</dbReference>
<accession>A0A4Y9AG36</accession>
<evidence type="ECO:0000256" key="3">
    <source>
        <dbReference type="ARBA" id="ARBA00022729"/>
    </source>
</evidence>
<dbReference type="PIRSF" id="PIRSF006470">
    <property type="entry name" value="DctB"/>
    <property type="match status" value="1"/>
</dbReference>
<dbReference type="PANTHER" id="PTHR33376:SF7">
    <property type="entry name" value="C4-DICARBOXYLATE-BINDING PROTEIN DCTB"/>
    <property type="match status" value="1"/>
</dbReference>
<dbReference type="OrthoDB" id="9776801at2"/>
<keyword evidence="5" id="KW-1185">Reference proteome</keyword>
<evidence type="ECO:0000256" key="1">
    <source>
        <dbReference type="ARBA" id="ARBA00009023"/>
    </source>
</evidence>
<proteinExistence type="inferred from homology"/>
<evidence type="ECO:0000313" key="5">
    <source>
        <dbReference type="Proteomes" id="UP000298484"/>
    </source>
</evidence>
<keyword evidence="3" id="KW-0732">Signal</keyword>
<dbReference type="InterPro" id="IPR004682">
    <property type="entry name" value="TRAP_DctP"/>
</dbReference>
<dbReference type="AlphaFoldDB" id="A0A4Y9AG36"/>
<keyword evidence="2" id="KW-0813">Transport</keyword>
<dbReference type="EMBL" id="SRHY01000002">
    <property type="protein sequence ID" value="TFJ94332.1"/>
    <property type="molecule type" value="Genomic_DNA"/>
</dbReference>
<gene>
    <name evidence="4" type="ORF">E4U82_02730</name>
</gene>
<dbReference type="NCBIfam" id="TIGR00787">
    <property type="entry name" value="dctP"/>
    <property type="match status" value="1"/>
</dbReference>
<dbReference type="Gene3D" id="3.40.190.170">
    <property type="entry name" value="Bacterial extracellular solute-binding protein, family 7"/>
    <property type="match status" value="1"/>
</dbReference>
<evidence type="ECO:0000313" key="4">
    <source>
        <dbReference type="EMBL" id="TFJ94332.1"/>
    </source>
</evidence>
<dbReference type="Proteomes" id="UP000298484">
    <property type="component" value="Unassembled WGS sequence"/>
</dbReference>
<dbReference type="GO" id="GO:0055085">
    <property type="term" value="P:transmembrane transport"/>
    <property type="evidence" value="ECO:0007669"/>
    <property type="project" value="InterPro"/>
</dbReference>